<dbReference type="EMBL" id="CAFBRV010000042">
    <property type="protein sequence ID" value="CAB5112076.1"/>
    <property type="molecule type" value="Genomic_DNA"/>
</dbReference>
<protein>
    <submittedName>
        <fullName evidence="1">Unannotated protein</fullName>
    </submittedName>
</protein>
<organism evidence="1">
    <name type="scientific">freshwater metagenome</name>
    <dbReference type="NCBI Taxonomy" id="449393"/>
    <lineage>
        <taxon>unclassified sequences</taxon>
        <taxon>metagenomes</taxon>
        <taxon>ecological metagenomes</taxon>
    </lineage>
</organism>
<dbReference type="AlphaFoldDB" id="A0A6J7VP23"/>
<proteinExistence type="predicted"/>
<accession>A0A6J7VP23</accession>
<evidence type="ECO:0000313" key="1">
    <source>
        <dbReference type="EMBL" id="CAB5112076.1"/>
    </source>
</evidence>
<gene>
    <name evidence="1" type="ORF">UFOPK4410_00584</name>
</gene>
<name>A0A6J7VP23_9ZZZZ</name>
<sequence>MFKLFSNFYRFQRPTVDVGLSSIYANETAELFLGTRGRRGSWSWKMISFAPLDENGEGSFPIANHFSPGQMVRVMVKGVLQVESEV</sequence>
<reference evidence="1" key="1">
    <citation type="submission" date="2020-05" db="EMBL/GenBank/DDBJ databases">
        <authorList>
            <person name="Chiriac C."/>
            <person name="Salcher M."/>
            <person name="Ghai R."/>
            <person name="Kavagutti S V."/>
        </authorList>
    </citation>
    <scope>NUCLEOTIDE SEQUENCE</scope>
</reference>